<dbReference type="AlphaFoldDB" id="A0A9N9LND4"/>
<evidence type="ECO:0000313" key="2">
    <source>
        <dbReference type="Proteomes" id="UP000701801"/>
    </source>
</evidence>
<reference evidence="1" key="1">
    <citation type="submission" date="2021-07" db="EMBL/GenBank/DDBJ databases">
        <authorList>
            <person name="Durling M."/>
        </authorList>
    </citation>
    <scope>NUCLEOTIDE SEQUENCE</scope>
</reference>
<gene>
    <name evidence="1" type="ORF">HYALB_00009809</name>
</gene>
<organism evidence="1 2">
    <name type="scientific">Hymenoscyphus albidus</name>
    <dbReference type="NCBI Taxonomy" id="595503"/>
    <lineage>
        <taxon>Eukaryota</taxon>
        <taxon>Fungi</taxon>
        <taxon>Dikarya</taxon>
        <taxon>Ascomycota</taxon>
        <taxon>Pezizomycotina</taxon>
        <taxon>Leotiomycetes</taxon>
        <taxon>Helotiales</taxon>
        <taxon>Helotiaceae</taxon>
        <taxon>Hymenoscyphus</taxon>
    </lineage>
</organism>
<accession>A0A9N9LND4</accession>
<proteinExistence type="predicted"/>
<sequence>MALKVSHIIDMFGKFLKDETIPLEKKTIEKFQQLVGACQFIALTELQELVELPPTLLLFYRAEVVLWGTFWPDESFPWSDDGLDKEFQDLKGGHFKEPTTEVEPQTPFEQTTNKACQLIVITDHDSSGVITEKPDSSDTVAALSHSTIDAKTQTLGIQPAAAQPTLSPATLQNHAVPRDVEEKEAEMLRDQITRSIRAKGADERLPEWAPNGAPLRSVRFPVDNFSLLYFGFKYNKSSLSAKVSPKLNLEHNYWKSVFVLRAADVMHGIHRVHYMWIEFSDAFQHLAKIKEWASEMKKMELFLFYLLNNLIKRQSDGGFTLALPKVDTAWKGFVQARYNIGKPALKIEQLTEVKDLVMVGNTESKEKTLGGEQ</sequence>
<keyword evidence="2" id="KW-1185">Reference proteome</keyword>
<evidence type="ECO:0000313" key="1">
    <source>
        <dbReference type="EMBL" id="CAG8974631.1"/>
    </source>
</evidence>
<comment type="caution">
    <text evidence="1">The sequence shown here is derived from an EMBL/GenBank/DDBJ whole genome shotgun (WGS) entry which is preliminary data.</text>
</comment>
<protein>
    <submittedName>
        <fullName evidence="1">Uncharacterized protein</fullName>
    </submittedName>
</protein>
<name>A0A9N9LND4_9HELO</name>
<dbReference type="EMBL" id="CAJVRM010000110">
    <property type="protein sequence ID" value="CAG8974631.1"/>
    <property type="molecule type" value="Genomic_DNA"/>
</dbReference>
<dbReference type="Proteomes" id="UP000701801">
    <property type="component" value="Unassembled WGS sequence"/>
</dbReference>
<dbReference type="OrthoDB" id="10291153at2759"/>